<organism evidence="4 5">
    <name type="scientific">Pinctada imbricata</name>
    <name type="common">Atlantic pearl-oyster</name>
    <name type="synonym">Pinctada martensii</name>
    <dbReference type="NCBI Taxonomy" id="66713"/>
    <lineage>
        <taxon>Eukaryota</taxon>
        <taxon>Metazoa</taxon>
        <taxon>Spiralia</taxon>
        <taxon>Lophotrochozoa</taxon>
        <taxon>Mollusca</taxon>
        <taxon>Bivalvia</taxon>
        <taxon>Autobranchia</taxon>
        <taxon>Pteriomorphia</taxon>
        <taxon>Pterioida</taxon>
        <taxon>Pterioidea</taxon>
        <taxon>Pteriidae</taxon>
        <taxon>Pinctada</taxon>
    </lineage>
</organism>
<keyword evidence="5" id="KW-1185">Reference proteome</keyword>
<reference evidence="4" key="1">
    <citation type="submission" date="2019-08" db="EMBL/GenBank/DDBJ databases">
        <title>The improved chromosome-level genome for the pearl oyster Pinctada fucata martensii using PacBio sequencing and Hi-C.</title>
        <authorList>
            <person name="Zheng Z."/>
        </authorList>
    </citation>
    <scope>NUCLEOTIDE SEQUENCE</scope>
    <source>
        <strain evidence="4">ZZ-2019</strain>
        <tissue evidence="4">Adductor muscle</tissue>
    </source>
</reference>
<dbReference type="GO" id="GO:0000027">
    <property type="term" value="P:ribosomal large subunit assembly"/>
    <property type="evidence" value="ECO:0007669"/>
    <property type="project" value="InterPro"/>
</dbReference>
<dbReference type="InterPro" id="IPR051742">
    <property type="entry name" value="Ribosome_Assembly_uL10"/>
</dbReference>
<dbReference type="InterPro" id="IPR040637">
    <property type="entry name" value="Ribosomal_uL10-like_insert"/>
</dbReference>
<dbReference type="GO" id="GO:0030687">
    <property type="term" value="C:preribosome, large subunit precursor"/>
    <property type="evidence" value="ECO:0007669"/>
    <property type="project" value="TreeGrafter"/>
</dbReference>
<protein>
    <recommendedName>
        <fullName evidence="2">Ribosome assembly factor mrt4</fullName>
    </recommendedName>
</protein>
<dbReference type="PANTHER" id="PTHR45841:SF1">
    <property type="entry name" value="MRNA TURNOVER PROTEIN 4 HOMOLOG"/>
    <property type="match status" value="1"/>
</dbReference>
<comment type="caution">
    <text evidence="4">The sequence shown here is derived from an EMBL/GenBank/DDBJ whole genome shotgun (WGS) entry which is preliminary data.</text>
</comment>
<dbReference type="FunFam" id="3.90.105.20:FF:000002">
    <property type="entry name" value="Ribosome assembly factor mrt4"/>
    <property type="match status" value="1"/>
</dbReference>
<dbReference type="GO" id="GO:0005737">
    <property type="term" value="C:cytoplasm"/>
    <property type="evidence" value="ECO:0007669"/>
    <property type="project" value="UniProtKB-SubCell"/>
</dbReference>
<keyword evidence="2" id="KW-0690">Ribosome biogenesis</keyword>
<evidence type="ECO:0000259" key="3">
    <source>
        <dbReference type="Pfam" id="PF17777"/>
    </source>
</evidence>
<comment type="subunit">
    <text evidence="2">Associates with the pre-60S ribosomal particle.</text>
</comment>
<keyword evidence="2" id="KW-0963">Cytoplasm</keyword>
<dbReference type="Gene3D" id="3.90.105.20">
    <property type="match status" value="1"/>
</dbReference>
<sequence length="169" mass="19008">MCLALGRTDGEEYKDNLHKLSSQLRGQTGLLFTNKSKEEVLKFFDAFCVSDYARSGNEAPQTVILEAGPVPEFSHSMEPQLRQLGLPTSLQKGVITLLREHTVCEQGDILTPEQARILKLFGHEMSEFRITIEGVWSDGNWEILDDRPLPITPTKVKVKGKQHVDITCK</sequence>
<dbReference type="GO" id="GO:0000956">
    <property type="term" value="P:nuclear-transcribed mRNA catabolic process"/>
    <property type="evidence" value="ECO:0007669"/>
    <property type="project" value="TreeGrafter"/>
</dbReference>
<keyword evidence="2" id="KW-0539">Nucleus</keyword>
<dbReference type="InterPro" id="IPR043141">
    <property type="entry name" value="Ribosomal_uL10-like_sf"/>
</dbReference>
<comment type="function">
    <text evidence="2">Component of the ribosome assembly machinery. Nuclear paralog of the ribosomal protein P0, it binds pre-60S subunits at an early stage of assembly in the nucleolus, and is replaced by P0 in cytoplasmic pre-60S subunits and mature 80S ribosomes.</text>
</comment>
<dbReference type="GO" id="GO:0006364">
    <property type="term" value="P:rRNA processing"/>
    <property type="evidence" value="ECO:0007669"/>
    <property type="project" value="TreeGrafter"/>
</dbReference>
<accession>A0AA89BN01</accession>
<evidence type="ECO:0000256" key="1">
    <source>
        <dbReference type="ARBA" id="ARBA00008889"/>
    </source>
</evidence>
<evidence type="ECO:0000313" key="5">
    <source>
        <dbReference type="Proteomes" id="UP001186944"/>
    </source>
</evidence>
<dbReference type="EMBL" id="VSWD01000011">
    <property type="protein sequence ID" value="KAK3087433.1"/>
    <property type="molecule type" value="Genomic_DNA"/>
</dbReference>
<dbReference type="PANTHER" id="PTHR45841">
    <property type="entry name" value="MRNA TURNOVER PROTEIN 4 MRTO4"/>
    <property type="match status" value="1"/>
</dbReference>
<name>A0AA89BN01_PINIB</name>
<feature type="domain" description="Large ribosomal subunit protein uL10-like insertion" evidence="3">
    <location>
        <begin position="53"/>
        <end position="122"/>
    </location>
</feature>
<dbReference type="GO" id="GO:0003723">
    <property type="term" value="F:RNA binding"/>
    <property type="evidence" value="ECO:0007669"/>
    <property type="project" value="TreeGrafter"/>
</dbReference>
<dbReference type="GO" id="GO:0005730">
    <property type="term" value="C:nucleolus"/>
    <property type="evidence" value="ECO:0007669"/>
    <property type="project" value="UniProtKB-SubCell"/>
</dbReference>
<dbReference type="Gene3D" id="3.30.70.1730">
    <property type="match status" value="1"/>
</dbReference>
<comment type="similarity">
    <text evidence="1 2">Belongs to the universal ribosomal protein uL10 family.</text>
</comment>
<proteinExistence type="inferred from homology"/>
<dbReference type="InterPro" id="IPR033867">
    <property type="entry name" value="Mrt4"/>
</dbReference>
<dbReference type="Proteomes" id="UP001186944">
    <property type="component" value="Unassembled WGS sequence"/>
</dbReference>
<dbReference type="Pfam" id="PF17777">
    <property type="entry name" value="RL10P_insert"/>
    <property type="match status" value="1"/>
</dbReference>
<dbReference type="InterPro" id="IPR043164">
    <property type="entry name" value="Ribosomal_uL10-like_insert_sf"/>
</dbReference>
<gene>
    <name evidence="4" type="ORF">FSP39_005866</name>
</gene>
<evidence type="ECO:0000313" key="4">
    <source>
        <dbReference type="EMBL" id="KAK3087433.1"/>
    </source>
</evidence>
<dbReference type="CDD" id="cd05796">
    <property type="entry name" value="Ribosomal_P0_like"/>
    <property type="match status" value="1"/>
</dbReference>
<evidence type="ECO:0000256" key="2">
    <source>
        <dbReference type="RuleBase" id="RU364039"/>
    </source>
</evidence>
<dbReference type="AlphaFoldDB" id="A0AA89BN01"/>
<comment type="subcellular location">
    <subcellularLocation>
        <location evidence="2">Cytoplasm</location>
    </subcellularLocation>
    <subcellularLocation>
        <location evidence="2">Nucleus</location>
        <location evidence="2">Nucleolus</location>
    </subcellularLocation>
</comment>